<evidence type="ECO:0000313" key="2">
    <source>
        <dbReference type="EMBL" id="RKP14592.1"/>
    </source>
</evidence>
<dbReference type="AlphaFoldDB" id="A0A4P9Y6Z4"/>
<feature type="non-terminal residue" evidence="2">
    <location>
        <position position="173"/>
    </location>
</feature>
<organism evidence="2 3">
    <name type="scientific">Piptocephalis cylindrospora</name>
    <dbReference type="NCBI Taxonomy" id="1907219"/>
    <lineage>
        <taxon>Eukaryota</taxon>
        <taxon>Fungi</taxon>
        <taxon>Fungi incertae sedis</taxon>
        <taxon>Zoopagomycota</taxon>
        <taxon>Zoopagomycotina</taxon>
        <taxon>Zoopagomycetes</taxon>
        <taxon>Zoopagales</taxon>
        <taxon>Piptocephalidaceae</taxon>
        <taxon>Piptocephalis</taxon>
    </lineage>
</organism>
<dbReference type="Proteomes" id="UP000267251">
    <property type="component" value="Unassembled WGS sequence"/>
</dbReference>
<name>A0A4P9Y6Z4_9FUNG</name>
<evidence type="ECO:0000313" key="3">
    <source>
        <dbReference type="Proteomes" id="UP000267251"/>
    </source>
</evidence>
<accession>A0A4P9Y6Z4</accession>
<reference evidence="3" key="1">
    <citation type="journal article" date="2018" name="Nat. Microbiol.">
        <title>Leveraging single-cell genomics to expand the fungal tree of life.</title>
        <authorList>
            <person name="Ahrendt S.R."/>
            <person name="Quandt C.A."/>
            <person name="Ciobanu D."/>
            <person name="Clum A."/>
            <person name="Salamov A."/>
            <person name="Andreopoulos B."/>
            <person name="Cheng J.F."/>
            <person name="Woyke T."/>
            <person name="Pelin A."/>
            <person name="Henrissat B."/>
            <person name="Reynolds N.K."/>
            <person name="Benny G.L."/>
            <person name="Smith M.E."/>
            <person name="James T.Y."/>
            <person name="Grigoriev I.V."/>
        </authorList>
    </citation>
    <scope>NUCLEOTIDE SEQUENCE [LARGE SCALE GENOMIC DNA]</scope>
</reference>
<proteinExistence type="predicted"/>
<sequence length="173" mass="18645">MLGSRLVSPSVHLSRWPNTSLSAFSSSSKSLLRVCAGQPRLHRPPSYSRVLGSLSASVHTTAHTLPALAHGASSGGTWRPASSGARSWIRKFTSKSSQFTDLPSPPEDEKNPALASKSKAGLKKGLDWNNARRLIALAKPESRELTLHISFFPSFLQWPVATVLLCISSAITM</sequence>
<evidence type="ECO:0000256" key="1">
    <source>
        <dbReference type="SAM" id="MobiDB-lite"/>
    </source>
</evidence>
<dbReference type="EMBL" id="KZ987815">
    <property type="protein sequence ID" value="RKP14592.1"/>
    <property type="molecule type" value="Genomic_DNA"/>
</dbReference>
<gene>
    <name evidence="2" type="ORF">BJ684DRAFT_15098</name>
</gene>
<protein>
    <submittedName>
        <fullName evidence="2">Uncharacterized protein</fullName>
    </submittedName>
</protein>
<feature type="region of interest" description="Disordered" evidence="1">
    <location>
        <begin position="97"/>
        <end position="118"/>
    </location>
</feature>
<keyword evidence="3" id="KW-1185">Reference proteome</keyword>